<feature type="non-terminal residue" evidence="10">
    <location>
        <position position="56"/>
    </location>
</feature>
<dbReference type="AlphaFoldDB" id="D2HHI4"/>
<dbReference type="GO" id="GO:0051781">
    <property type="term" value="P:positive regulation of cell division"/>
    <property type="evidence" value="ECO:0007669"/>
    <property type="project" value="UniProtKB-UniRule"/>
</dbReference>
<dbReference type="GO" id="GO:0008201">
    <property type="term" value="F:heparin binding"/>
    <property type="evidence" value="ECO:0007669"/>
    <property type="project" value="UniProtKB-UniRule"/>
</dbReference>
<evidence type="ECO:0000256" key="3">
    <source>
        <dbReference type="ARBA" id="ARBA00022525"/>
    </source>
</evidence>
<feature type="domain" description="Pleiotrophin/Midkine C-terminal" evidence="9">
    <location>
        <begin position="1"/>
        <end position="55"/>
    </location>
</feature>
<proteinExistence type="inferred from homology"/>
<comment type="subcellular location">
    <subcellularLocation>
        <location evidence="1 8">Secreted</location>
    </subcellularLocation>
</comment>
<dbReference type="InterPro" id="IPR020090">
    <property type="entry name" value="PTN/MK_C_dom"/>
</dbReference>
<comment type="similarity">
    <text evidence="2 8">Belongs to the pleiotrophin family.</text>
</comment>
<dbReference type="InParanoid" id="D2HHI4"/>
<feature type="non-terminal residue" evidence="10">
    <location>
        <position position="1"/>
    </location>
</feature>
<dbReference type="PANTHER" id="PTHR13850">
    <property type="entry name" value="PLEIOTROPHIN FAMILY MEMBER"/>
    <property type="match status" value="1"/>
</dbReference>
<keyword evidence="7 8" id="KW-0497">Mitogen</keyword>
<dbReference type="InterPro" id="IPR000762">
    <property type="entry name" value="Midkine_heparin-bd_GF"/>
</dbReference>
<name>D2HHI4_AILME</name>
<comment type="function">
    <text evidence="8">Secreted protein that functions as cytokine and growth factor and mediates its signal through cell-surface proteoglycan and non-proteoglycan receptors. Regulates many processes like inflammatory response, cell proliferation, cell adhesion, cell growth, cell survival, tissue regeneration, cell differentiation and cell migration.</text>
</comment>
<dbReference type="InterPro" id="IPR020091">
    <property type="entry name" value="PTN/MK_diS_sf"/>
</dbReference>
<dbReference type="Pfam" id="PF01091">
    <property type="entry name" value="PTN_MK_C"/>
    <property type="match status" value="1"/>
</dbReference>
<dbReference type="GO" id="GO:0008083">
    <property type="term" value="F:growth factor activity"/>
    <property type="evidence" value="ECO:0007669"/>
    <property type="project" value="UniProtKB-UniRule"/>
</dbReference>
<evidence type="ECO:0000256" key="5">
    <source>
        <dbReference type="ARBA" id="ARBA00022729"/>
    </source>
</evidence>
<organism evidence="10">
    <name type="scientific">Ailuropoda melanoleuca</name>
    <name type="common">Giant panda</name>
    <dbReference type="NCBI Taxonomy" id="9646"/>
    <lineage>
        <taxon>Eukaryota</taxon>
        <taxon>Metazoa</taxon>
        <taxon>Chordata</taxon>
        <taxon>Craniata</taxon>
        <taxon>Vertebrata</taxon>
        <taxon>Euteleostomi</taxon>
        <taxon>Mammalia</taxon>
        <taxon>Eutheria</taxon>
        <taxon>Laurasiatheria</taxon>
        <taxon>Carnivora</taxon>
        <taxon>Caniformia</taxon>
        <taxon>Ursidae</taxon>
        <taxon>Ailuropoda</taxon>
    </lineage>
</organism>
<keyword evidence="6 8" id="KW-1015">Disulfide bond</keyword>
<accession>D2HHI4</accession>
<dbReference type="EMBL" id="GL192844">
    <property type="protein sequence ID" value="EFB16055.1"/>
    <property type="molecule type" value="Genomic_DNA"/>
</dbReference>
<evidence type="ECO:0000259" key="9">
    <source>
        <dbReference type="Pfam" id="PF01091"/>
    </source>
</evidence>
<evidence type="ECO:0000256" key="2">
    <source>
        <dbReference type="ARBA" id="ARBA00005403"/>
    </source>
</evidence>
<evidence type="ECO:0000256" key="1">
    <source>
        <dbReference type="ARBA" id="ARBA00004613"/>
    </source>
</evidence>
<dbReference type="FunFam" id="2.30.90.10:FF:000001">
    <property type="entry name" value="Pleiotrophin"/>
    <property type="match status" value="1"/>
</dbReference>
<protein>
    <recommendedName>
        <fullName evidence="8">Midkine</fullName>
        <shortName evidence="8">MK</shortName>
    </recommendedName>
</protein>
<evidence type="ECO:0000256" key="7">
    <source>
        <dbReference type="ARBA" id="ARBA00023246"/>
    </source>
</evidence>
<dbReference type="GO" id="GO:0005576">
    <property type="term" value="C:extracellular region"/>
    <property type="evidence" value="ECO:0007669"/>
    <property type="project" value="UniProtKB-SubCell"/>
</dbReference>
<dbReference type="SUPFAM" id="SSF57288">
    <property type="entry name" value="Midkine"/>
    <property type="match status" value="1"/>
</dbReference>
<keyword evidence="5" id="KW-0732">Signal</keyword>
<sequence>ADCKYKFESWGACDGGTGTKARQGTLKKARYNAQCQETIRVTKPCTPKTKAKAKGQ</sequence>
<dbReference type="InterPro" id="IPR038130">
    <property type="entry name" value="PTN/MK_C_dom_sf"/>
</dbReference>
<evidence type="ECO:0000256" key="6">
    <source>
        <dbReference type="ARBA" id="ARBA00023157"/>
    </source>
</evidence>
<dbReference type="Gene3D" id="2.30.90.10">
    <property type="entry name" value="Heparin-binding Growth Factor, Midkine, Chain A- C-terminal Domain"/>
    <property type="match status" value="1"/>
</dbReference>
<keyword evidence="4 8" id="KW-0358">Heparin-binding</keyword>
<evidence type="ECO:0000256" key="8">
    <source>
        <dbReference type="RuleBase" id="RU369117"/>
    </source>
</evidence>
<dbReference type="PANTHER" id="PTHR13850:SF2">
    <property type="entry name" value="MIDKINE"/>
    <property type="match status" value="1"/>
</dbReference>
<evidence type="ECO:0000313" key="10">
    <source>
        <dbReference type="EMBL" id="EFB16055.1"/>
    </source>
</evidence>
<gene>
    <name evidence="10" type="ORF">PANDA_010576</name>
</gene>
<evidence type="ECO:0000256" key="4">
    <source>
        <dbReference type="ARBA" id="ARBA00022674"/>
    </source>
</evidence>
<reference evidence="10" key="1">
    <citation type="journal article" date="2010" name="Nature">
        <title>The sequence and de novo assembly of the giant panda genome.</title>
        <authorList>
            <person name="Li R."/>
            <person name="Fan W."/>
            <person name="Tian G."/>
            <person name="Zhu H."/>
            <person name="He L."/>
            <person name="Cai J."/>
            <person name="Huang Q."/>
            <person name="Cai Q."/>
            <person name="Li B."/>
            <person name="Bai Y."/>
            <person name="Zhang Z."/>
            <person name="Zhang Y."/>
            <person name="Wang W."/>
            <person name="Li J."/>
            <person name="Wei F."/>
            <person name="Li H."/>
            <person name="Jian M."/>
            <person name="Li J."/>
            <person name="Zhang Z."/>
            <person name="Nielsen R."/>
            <person name="Li D."/>
            <person name="Gu W."/>
            <person name="Yang Z."/>
            <person name="Xuan Z."/>
            <person name="Ryder O.A."/>
            <person name="Leung F.C."/>
            <person name="Zhou Y."/>
            <person name="Cao J."/>
            <person name="Sun X."/>
            <person name="Fu Y."/>
            <person name="Fang X."/>
            <person name="Guo X."/>
            <person name="Wang B."/>
            <person name="Hou R."/>
            <person name="Shen F."/>
            <person name="Mu B."/>
            <person name="Ni P."/>
            <person name="Lin R."/>
            <person name="Qian W."/>
            <person name="Wang G."/>
            <person name="Yu C."/>
            <person name="Nie W."/>
            <person name="Wang J."/>
            <person name="Wu Z."/>
            <person name="Liang H."/>
            <person name="Min J."/>
            <person name="Wu Q."/>
            <person name="Cheng S."/>
            <person name="Ruan J."/>
            <person name="Wang M."/>
            <person name="Shi Z."/>
            <person name="Wen M."/>
            <person name="Liu B."/>
            <person name="Ren X."/>
            <person name="Zheng H."/>
            <person name="Dong D."/>
            <person name="Cook K."/>
            <person name="Shan G."/>
            <person name="Zhang H."/>
            <person name="Kosiol C."/>
            <person name="Xie X."/>
            <person name="Lu Z."/>
            <person name="Zheng H."/>
            <person name="Li Y."/>
            <person name="Steiner C.C."/>
            <person name="Lam T.T."/>
            <person name="Lin S."/>
            <person name="Zhang Q."/>
            <person name="Li G."/>
            <person name="Tian J."/>
            <person name="Gong T."/>
            <person name="Liu H."/>
            <person name="Zhang D."/>
            <person name="Fang L."/>
            <person name="Ye C."/>
            <person name="Zhang J."/>
            <person name="Hu W."/>
            <person name="Xu A."/>
            <person name="Ren Y."/>
            <person name="Zhang G."/>
            <person name="Bruford M.W."/>
            <person name="Li Q."/>
            <person name="Ma L."/>
            <person name="Guo Y."/>
            <person name="An N."/>
            <person name="Hu Y."/>
            <person name="Zheng Y."/>
            <person name="Shi Y."/>
            <person name="Li Z."/>
            <person name="Liu Q."/>
            <person name="Chen Y."/>
            <person name="Zhao J."/>
            <person name="Qu N."/>
            <person name="Zhao S."/>
            <person name="Tian F."/>
            <person name="Wang X."/>
            <person name="Wang H."/>
            <person name="Xu L."/>
            <person name="Liu X."/>
            <person name="Vinar T."/>
            <person name="Wang Y."/>
            <person name="Lam T.W."/>
            <person name="Yiu S.M."/>
            <person name="Liu S."/>
            <person name="Zhang H."/>
            <person name="Li D."/>
            <person name="Huang Y."/>
            <person name="Wang X."/>
            <person name="Yang G."/>
            <person name="Jiang Z."/>
            <person name="Wang J."/>
            <person name="Qin N."/>
            <person name="Li L."/>
            <person name="Li J."/>
            <person name="Bolund L."/>
            <person name="Kristiansen K."/>
            <person name="Wong G.K."/>
            <person name="Olson M."/>
            <person name="Zhang X."/>
            <person name="Li S."/>
            <person name="Yang H."/>
            <person name="Wang J."/>
            <person name="Wang J."/>
        </authorList>
    </citation>
    <scope>NUCLEOTIDE SEQUENCE [LARGE SCALE GENOMIC DNA]</scope>
</reference>
<keyword evidence="8" id="KW-0339">Growth factor</keyword>
<keyword evidence="3 8" id="KW-0964">Secreted</keyword>